<evidence type="ECO:0000313" key="5">
    <source>
        <dbReference type="EnsemblPlants" id="KEH40870"/>
    </source>
</evidence>
<dbReference type="Gene3D" id="1.25.40.10">
    <property type="entry name" value="Tetratricopeptide repeat domain"/>
    <property type="match status" value="1"/>
</dbReference>
<keyword evidence="2" id="KW-0677">Repeat</keyword>
<dbReference type="PROSITE" id="PS51375">
    <property type="entry name" value="PPR"/>
    <property type="match status" value="1"/>
</dbReference>
<sequence length="95" mass="10549">MASMIPILSGVDQLCWTLHLDILLASIVYSSMIHCLCYCGNVDDAEIYLRIMKGRLLAPNVSIYETLITGHAQKGNNDSALQLRIEMASLELQHS</sequence>
<reference evidence="5" key="3">
    <citation type="submission" date="2015-04" db="UniProtKB">
        <authorList>
            <consortium name="EnsemblPlants"/>
        </authorList>
    </citation>
    <scope>IDENTIFICATION</scope>
    <source>
        <strain evidence="5">cv. Jemalong A17</strain>
    </source>
</reference>
<reference evidence="4 6" key="2">
    <citation type="journal article" date="2014" name="BMC Genomics">
        <title>An improved genome release (version Mt4.0) for the model legume Medicago truncatula.</title>
        <authorList>
            <person name="Tang H."/>
            <person name="Krishnakumar V."/>
            <person name="Bidwell S."/>
            <person name="Rosen B."/>
            <person name="Chan A."/>
            <person name="Zhou S."/>
            <person name="Gentzbittel L."/>
            <person name="Childs K.L."/>
            <person name="Yandell M."/>
            <person name="Gundlach H."/>
            <person name="Mayer K.F."/>
            <person name="Schwartz D.C."/>
            <person name="Town C.D."/>
        </authorList>
    </citation>
    <scope>GENOME REANNOTATION</scope>
    <source>
        <strain evidence="4">A17</strain>
        <strain evidence="5 6">cv. Jemalong A17</strain>
    </source>
</reference>
<dbReference type="Proteomes" id="UP000002051">
    <property type="component" value="Unassembled WGS sequence"/>
</dbReference>
<dbReference type="InterPro" id="IPR011990">
    <property type="entry name" value="TPR-like_helical_dom_sf"/>
</dbReference>
<dbReference type="EnsemblPlants" id="KEH40870">
    <property type="protein sequence ID" value="KEH40870"/>
    <property type="gene ID" value="MTR_1g036680"/>
</dbReference>
<evidence type="ECO:0000256" key="2">
    <source>
        <dbReference type="ARBA" id="ARBA00022737"/>
    </source>
</evidence>
<organism evidence="4 6">
    <name type="scientific">Medicago truncatula</name>
    <name type="common">Barrel medic</name>
    <name type="synonym">Medicago tribuloides</name>
    <dbReference type="NCBI Taxonomy" id="3880"/>
    <lineage>
        <taxon>Eukaryota</taxon>
        <taxon>Viridiplantae</taxon>
        <taxon>Streptophyta</taxon>
        <taxon>Embryophyta</taxon>
        <taxon>Tracheophyta</taxon>
        <taxon>Spermatophyta</taxon>
        <taxon>Magnoliopsida</taxon>
        <taxon>eudicotyledons</taxon>
        <taxon>Gunneridae</taxon>
        <taxon>Pentapetalae</taxon>
        <taxon>rosids</taxon>
        <taxon>fabids</taxon>
        <taxon>Fabales</taxon>
        <taxon>Fabaceae</taxon>
        <taxon>Papilionoideae</taxon>
        <taxon>50 kb inversion clade</taxon>
        <taxon>NPAAA clade</taxon>
        <taxon>Hologalegina</taxon>
        <taxon>IRL clade</taxon>
        <taxon>Trifolieae</taxon>
        <taxon>Medicago</taxon>
    </lineage>
</organism>
<reference evidence="4 6" key="1">
    <citation type="journal article" date="2011" name="Nature">
        <title>The Medicago genome provides insight into the evolution of rhizobial symbioses.</title>
        <authorList>
            <person name="Young N.D."/>
            <person name="Debelle F."/>
            <person name="Oldroyd G.E."/>
            <person name="Geurts R."/>
            <person name="Cannon S.B."/>
            <person name="Udvardi M.K."/>
            <person name="Benedito V.A."/>
            <person name="Mayer K.F."/>
            <person name="Gouzy J."/>
            <person name="Schoof H."/>
            <person name="Van de Peer Y."/>
            <person name="Proost S."/>
            <person name="Cook D.R."/>
            <person name="Meyers B.C."/>
            <person name="Spannagl M."/>
            <person name="Cheung F."/>
            <person name="De Mita S."/>
            <person name="Krishnakumar V."/>
            <person name="Gundlach H."/>
            <person name="Zhou S."/>
            <person name="Mudge J."/>
            <person name="Bharti A.K."/>
            <person name="Murray J.D."/>
            <person name="Naoumkina M.A."/>
            <person name="Rosen B."/>
            <person name="Silverstein K.A."/>
            <person name="Tang H."/>
            <person name="Rombauts S."/>
            <person name="Zhao P.X."/>
            <person name="Zhou P."/>
            <person name="Barbe V."/>
            <person name="Bardou P."/>
            <person name="Bechner M."/>
            <person name="Bellec A."/>
            <person name="Berger A."/>
            <person name="Berges H."/>
            <person name="Bidwell S."/>
            <person name="Bisseling T."/>
            <person name="Choisne N."/>
            <person name="Couloux A."/>
            <person name="Denny R."/>
            <person name="Deshpande S."/>
            <person name="Dai X."/>
            <person name="Doyle J.J."/>
            <person name="Dudez A.M."/>
            <person name="Farmer A.D."/>
            <person name="Fouteau S."/>
            <person name="Franken C."/>
            <person name="Gibelin C."/>
            <person name="Gish J."/>
            <person name="Goldstein S."/>
            <person name="Gonzalez A.J."/>
            <person name="Green P.J."/>
            <person name="Hallab A."/>
            <person name="Hartog M."/>
            <person name="Hua A."/>
            <person name="Humphray S.J."/>
            <person name="Jeong D.H."/>
            <person name="Jing Y."/>
            <person name="Jocker A."/>
            <person name="Kenton S.M."/>
            <person name="Kim D.J."/>
            <person name="Klee K."/>
            <person name="Lai H."/>
            <person name="Lang C."/>
            <person name="Lin S."/>
            <person name="Macmil S.L."/>
            <person name="Magdelenat G."/>
            <person name="Matthews L."/>
            <person name="McCorrison J."/>
            <person name="Monaghan E.L."/>
            <person name="Mun J.H."/>
            <person name="Najar F.Z."/>
            <person name="Nicholson C."/>
            <person name="Noirot C."/>
            <person name="O'Bleness M."/>
            <person name="Paule C.R."/>
            <person name="Poulain J."/>
            <person name="Prion F."/>
            <person name="Qin B."/>
            <person name="Qu C."/>
            <person name="Retzel E.F."/>
            <person name="Riddle C."/>
            <person name="Sallet E."/>
            <person name="Samain S."/>
            <person name="Samson N."/>
            <person name="Sanders I."/>
            <person name="Saurat O."/>
            <person name="Scarpelli C."/>
            <person name="Schiex T."/>
            <person name="Segurens B."/>
            <person name="Severin A.J."/>
            <person name="Sherrier D.J."/>
            <person name="Shi R."/>
            <person name="Sims S."/>
            <person name="Singer S.R."/>
            <person name="Sinharoy S."/>
            <person name="Sterck L."/>
            <person name="Viollet A."/>
            <person name="Wang B.B."/>
            <person name="Wang K."/>
            <person name="Wang M."/>
            <person name="Wang X."/>
            <person name="Warfsmann J."/>
            <person name="Weissenbach J."/>
            <person name="White D.D."/>
            <person name="White J.D."/>
            <person name="Wiley G.B."/>
            <person name="Wincker P."/>
            <person name="Xing Y."/>
            <person name="Yang L."/>
            <person name="Yao Z."/>
            <person name="Ying F."/>
            <person name="Zhai J."/>
            <person name="Zhou L."/>
            <person name="Zuber A."/>
            <person name="Denarie J."/>
            <person name="Dixon R.A."/>
            <person name="May G.D."/>
            <person name="Schwartz D.C."/>
            <person name="Rogers J."/>
            <person name="Quetier F."/>
            <person name="Town C.D."/>
            <person name="Roe B.A."/>
        </authorList>
    </citation>
    <scope>NUCLEOTIDE SEQUENCE [LARGE SCALE GENOMIC DNA]</scope>
    <source>
        <strain evidence="4">A17</strain>
        <strain evidence="5 6">cv. Jemalong A17</strain>
    </source>
</reference>
<dbReference type="AlphaFoldDB" id="A0A072VS02"/>
<dbReference type="EMBL" id="CM001217">
    <property type="protein sequence ID" value="KEH40870.1"/>
    <property type="molecule type" value="Genomic_DNA"/>
</dbReference>
<evidence type="ECO:0000313" key="4">
    <source>
        <dbReference type="EMBL" id="KEH40870.1"/>
    </source>
</evidence>
<comment type="similarity">
    <text evidence="1">Belongs to the PPR family. P subfamily.</text>
</comment>
<dbReference type="Pfam" id="PF12854">
    <property type="entry name" value="PPR_1"/>
    <property type="match status" value="1"/>
</dbReference>
<dbReference type="PANTHER" id="PTHR46128">
    <property type="entry name" value="MITOCHONDRIAL GROUP I INTRON SPLICING FACTOR CCM1"/>
    <property type="match status" value="1"/>
</dbReference>
<evidence type="ECO:0000313" key="6">
    <source>
        <dbReference type="Proteomes" id="UP000002051"/>
    </source>
</evidence>
<dbReference type="InterPro" id="IPR002885">
    <property type="entry name" value="PPR_rpt"/>
</dbReference>
<dbReference type="InterPro" id="IPR050872">
    <property type="entry name" value="PPR_P_subfamily"/>
</dbReference>
<accession>A0A072VS02</accession>
<protein>
    <submittedName>
        <fullName evidence="4">PPR superfamily protein</fullName>
    </submittedName>
</protein>
<dbReference type="HOGENOM" id="CLU_2375959_0_0_1"/>
<evidence type="ECO:0000256" key="3">
    <source>
        <dbReference type="PROSITE-ProRule" id="PRU00708"/>
    </source>
</evidence>
<name>A0A072VS02_MEDTR</name>
<evidence type="ECO:0000256" key="1">
    <source>
        <dbReference type="ARBA" id="ARBA00007626"/>
    </source>
</evidence>
<keyword evidence="6" id="KW-1185">Reference proteome</keyword>
<dbReference type="PANTHER" id="PTHR46128:SF60">
    <property type="entry name" value="PENTACOTRIPEPTIDE-REPEAT REGION OF PRORP DOMAIN-CONTAINING PROTEIN"/>
    <property type="match status" value="1"/>
</dbReference>
<dbReference type="NCBIfam" id="TIGR00756">
    <property type="entry name" value="PPR"/>
    <property type="match status" value="1"/>
</dbReference>
<proteinExistence type="inferred from homology"/>
<dbReference type="Pfam" id="PF01535">
    <property type="entry name" value="PPR"/>
    <property type="match status" value="1"/>
</dbReference>
<gene>
    <name evidence="4" type="ordered locus">MTR_1g036680</name>
</gene>
<feature type="repeat" description="PPR" evidence="3">
    <location>
        <begin position="25"/>
        <end position="59"/>
    </location>
</feature>